<dbReference type="PIRSF" id="PIRSF000296">
    <property type="entry name" value="SrpA"/>
    <property type="match status" value="1"/>
</dbReference>
<dbReference type="GO" id="GO:0042744">
    <property type="term" value="P:hydrogen peroxide catabolic process"/>
    <property type="evidence" value="ECO:0007669"/>
    <property type="project" value="TreeGrafter"/>
</dbReference>
<evidence type="ECO:0000256" key="1">
    <source>
        <dbReference type="ARBA" id="ARBA00005329"/>
    </source>
</evidence>
<evidence type="ECO:0000256" key="8">
    <source>
        <dbReference type="PIRSR" id="PIRSR000296-1"/>
    </source>
</evidence>
<name>A0A3M8P639_9BACL</name>
<keyword evidence="5 7" id="KW-0560">Oxidoreductase</keyword>
<keyword evidence="2 7" id="KW-0575">Peroxidase</keyword>
<evidence type="ECO:0000256" key="2">
    <source>
        <dbReference type="ARBA" id="ARBA00022559"/>
    </source>
</evidence>
<evidence type="ECO:0000256" key="5">
    <source>
        <dbReference type="ARBA" id="ARBA00023002"/>
    </source>
</evidence>
<dbReference type="InterPro" id="IPR024168">
    <property type="entry name" value="Catalase_SrpA-type_pred"/>
</dbReference>
<organism evidence="11 12">
    <name type="scientific">Planococcus salinus</name>
    <dbReference type="NCBI Taxonomy" id="1848460"/>
    <lineage>
        <taxon>Bacteria</taxon>
        <taxon>Bacillati</taxon>
        <taxon>Bacillota</taxon>
        <taxon>Bacilli</taxon>
        <taxon>Bacillales</taxon>
        <taxon>Caryophanaceae</taxon>
        <taxon>Planococcus</taxon>
    </lineage>
</organism>
<dbReference type="GO" id="GO:0004096">
    <property type="term" value="F:catalase activity"/>
    <property type="evidence" value="ECO:0007669"/>
    <property type="project" value="InterPro"/>
</dbReference>
<dbReference type="InterPro" id="IPR018028">
    <property type="entry name" value="Catalase"/>
</dbReference>
<feature type="active site" evidence="8">
    <location>
        <position position="28"/>
    </location>
</feature>
<sequence>MKRRQLAEEAVNQIEKVFGEYPGHRRAHARGSVYEAIFSSNGNASALTTASHFQPGKVQALVRFSHFSPDPTWADIMSPAKGMAVQFKLAEGEVTNIVGVTAPIFLAKTPEVFTEMLRVMKSFKNGKPRFADLAEVMTQYPESRAVIEILKKMQAPKSFATGLYHSNHAFYFHNDKGKKQPIKYEWEPEAGVEDLSLTDAAAMPIDYYKAEFEDRISQGPVNFRLNIVIGTDEDPTDDPTVEWPAERERIHIGSLSIQKQAPYAADTLFDPTVMTEGISCSEDRILNFRQDAYQVSHSRRKKGQ</sequence>
<dbReference type="Gene3D" id="2.40.180.10">
    <property type="entry name" value="Catalase core domain"/>
    <property type="match status" value="1"/>
</dbReference>
<dbReference type="GO" id="GO:0042542">
    <property type="term" value="P:response to hydrogen peroxide"/>
    <property type="evidence" value="ECO:0007669"/>
    <property type="project" value="TreeGrafter"/>
</dbReference>
<dbReference type="SMART" id="SM01060">
    <property type="entry name" value="Catalase"/>
    <property type="match status" value="1"/>
</dbReference>
<feature type="domain" description="Catalase core" evidence="10">
    <location>
        <begin position="2"/>
        <end position="304"/>
    </location>
</feature>
<dbReference type="PROSITE" id="PS51402">
    <property type="entry name" value="CATALASE_3"/>
    <property type="match status" value="1"/>
</dbReference>
<gene>
    <name evidence="11" type="ORF">EEX84_10495</name>
</gene>
<keyword evidence="4 7" id="KW-0479">Metal-binding</keyword>
<dbReference type="RefSeq" id="WP_123165593.1">
    <property type="nucleotide sequence ID" value="NZ_RIAX01000007.1"/>
</dbReference>
<dbReference type="PANTHER" id="PTHR11465">
    <property type="entry name" value="CATALASE"/>
    <property type="match status" value="1"/>
</dbReference>
<dbReference type="Gene3D" id="1.20.1280.120">
    <property type="match status" value="1"/>
</dbReference>
<evidence type="ECO:0000313" key="12">
    <source>
        <dbReference type="Proteomes" id="UP000275473"/>
    </source>
</evidence>
<evidence type="ECO:0000313" key="11">
    <source>
        <dbReference type="EMBL" id="RNF39125.1"/>
    </source>
</evidence>
<accession>A0A3M8P639</accession>
<feature type="binding site" description="axial binding residue" evidence="9">
    <location>
        <position position="293"/>
    </location>
    <ligand>
        <name>heme</name>
        <dbReference type="ChEBI" id="CHEBI:30413"/>
    </ligand>
    <ligandPart>
        <name>Fe</name>
        <dbReference type="ChEBI" id="CHEBI:18248"/>
    </ligandPart>
</feature>
<proteinExistence type="inferred from homology"/>
<keyword evidence="3 7" id="KW-0349">Heme</keyword>
<dbReference type="PANTHER" id="PTHR11465:SF9">
    <property type="entry name" value="CATALASE"/>
    <property type="match status" value="1"/>
</dbReference>
<evidence type="ECO:0000256" key="3">
    <source>
        <dbReference type="ARBA" id="ARBA00022617"/>
    </source>
</evidence>
<dbReference type="CDD" id="cd08153">
    <property type="entry name" value="srpA_like"/>
    <property type="match status" value="1"/>
</dbReference>
<dbReference type="EC" id="1.11.1.-" evidence="7"/>
<keyword evidence="12" id="KW-1185">Reference proteome</keyword>
<protein>
    <recommendedName>
        <fullName evidence="7">Catalase-related peroxidase</fullName>
        <ecNumber evidence="7">1.11.1.-</ecNumber>
    </recommendedName>
</protein>
<evidence type="ECO:0000259" key="10">
    <source>
        <dbReference type="SMART" id="SM01060"/>
    </source>
</evidence>
<evidence type="ECO:0000256" key="6">
    <source>
        <dbReference type="ARBA" id="ARBA00023004"/>
    </source>
</evidence>
<dbReference type="InterPro" id="IPR011614">
    <property type="entry name" value="Catalase_core"/>
</dbReference>
<dbReference type="GO" id="GO:0020037">
    <property type="term" value="F:heme binding"/>
    <property type="evidence" value="ECO:0007669"/>
    <property type="project" value="InterPro"/>
</dbReference>
<dbReference type="Proteomes" id="UP000275473">
    <property type="component" value="Unassembled WGS sequence"/>
</dbReference>
<keyword evidence="6 7" id="KW-0408">Iron</keyword>
<comment type="caution">
    <text evidence="11">The sequence shown here is derived from an EMBL/GenBank/DDBJ whole genome shotgun (WGS) entry which is preliminary data.</text>
</comment>
<comment type="similarity">
    <text evidence="1 7">Belongs to the catalase family.</text>
</comment>
<dbReference type="Pfam" id="PF00199">
    <property type="entry name" value="Catalase"/>
    <property type="match status" value="1"/>
</dbReference>
<comment type="function">
    <text evidence="7">Has an organic peroxide-dependent peroxidase activity.</text>
</comment>
<dbReference type="GO" id="GO:0046872">
    <property type="term" value="F:metal ion binding"/>
    <property type="evidence" value="ECO:0007669"/>
    <property type="project" value="UniProtKB-KW"/>
</dbReference>
<dbReference type="GO" id="GO:0005737">
    <property type="term" value="C:cytoplasm"/>
    <property type="evidence" value="ECO:0007669"/>
    <property type="project" value="TreeGrafter"/>
</dbReference>
<dbReference type="SUPFAM" id="SSF56634">
    <property type="entry name" value="Heme-dependent catalase-like"/>
    <property type="match status" value="1"/>
</dbReference>
<dbReference type="InterPro" id="IPR020835">
    <property type="entry name" value="Catalase_sf"/>
</dbReference>
<dbReference type="OrthoDB" id="255727at2"/>
<comment type="cofactor">
    <cofactor evidence="7">
        <name>heme</name>
        <dbReference type="ChEBI" id="CHEBI:30413"/>
    </cofactor>
</comment>
<dbReference type="AlphaFoldDB" id="A0A3M8P639"/>
<dbReference type="EMBL" id="RIAX01000007">
    <property type="protein sequence ID" value="RNF39125.1"/>
    <property type="molecule type" value="Genomic_DNA"/>
</dbReference>
<evidence type="ECO:0000256" key="9">
    <source>
        <dbReference type="PIRSR" id="PIRSR000296-2"/>
    </source>
</evidence>
<evidence type="ECO:0000256" key="4">
    <source>
        <dbReference type="ARBA" id="ARBA00022723"/>
    </source>
</evidence>
<reference evidence="11 12" key="1">
    <citation type="journal article" date="2018" name="Int. J. Syst. Evol. Microbiol.">
        <title>Planococcus salinus sp. nov., a moderately halophilic bacterium isolated from a saline-alkali soil.</title>
        <authorList>
            <person name="Gan L."/>
        </authorList>
    </citation>
    <scope>NUCLEOTIDE SEQUENCE [LARGE SCALE GENOMIC DNA]</scope>
    <source>
        <strain evidence="11 12">LCB217</strain>
    </source>
</reference>
<evidence type="ECO:0000256" key="7">
    <source>
        <dbReference type="PIRNR" id="PIRNR000296"/>
    </source>
</evidence>